<dbReference type="EMBL" id="CCKQ01014377">
    <property type="protein sequence ID" value="CDW86132.1"/>
    <property type="molecule type" value="Genomic_DNA"/>
</dbReference>
<dbReference type="OrthoDB" id="72788at2759"/>
<dbReference type="Pfam" id="PF00724">
    <property type="entry name" value="Oxidored_FMN"/>
    <property type="match status" value="1"/>
</dbReference>
<dbReference type="GO" id="GO:0005829">
    <property type="term" value="C:cytosol"/>
    <property type="evidence" value="ECO:0007669"/>
    <property type="project" value="UniProtKB-ARBA"/>
</dbReference>
<dbReference type="InterPro" id="IPR001155">
    <property type="entry name" value="OxRdtase_FMN_N"/>
</dbReference>
<protein>
    <submittedName>
        <fullName evidence="5">Nadh:flavin oxidoreductase</fullName>
    </submittedName>
</protein>
<evidence type="ECO:0000256" key="1">
    <source>
        <dbReference type="ARBA" id="ARBA00001917"/>
    </source>
</evidence>
<dbReference type="GO" id="GO:0010181">
    <property type="term" value="F:FMN binding"/>
    <property type="evidence" value="ECO:0007669"/>
    <property type="project" value="InterPro"/>
</dbReference>
<comment type="cofactor">
    <cofactor evidence="1">
        <name>FMN</name>
        <dbReference type="ChEBI" id="CHEBI:58210"/>
    </cofactor>
</comment>
<dbReference type="OMA" id="WHVGRFS"/>
<dbReference type="GO" id="GO:0016628">
    <property type="term" value="F:oxidoreductase activity, acting on the CH-CH group of donors, NAD or NADP as acceptor"/>
    <property type="evidence" value="ECO:0007669"/>
    <property type="project" value="UniProtKB-ARBA"/>
</dbReference>
<dbReference type="PANTHER" id="PTHR22893:SF91">
    <property type="entry name" value="NADPH DEHYDROGENASE 2-RELATED"/>
    <property type="match status" value="1"/>
</dbReference>
<evidence type="ECO:0000313" key="5">
    <source>
        <dbReference type="EMBL" id="CDW86132.1"/>
    </source>
</evidence>
<dbReference type="InParanoid" id="A0A078AY42"/>
<dbReference type="CDD" id="cd02933">
    <property type="entry name" value="OYE_like_FMN"/>
    <property type="match status" value="1"/>
</dbReference>
<feature type="domain" description="NADH:flavin oxidoreductase/NADH oxidase N-terminal" evidence="4">
    <location>
        <begin position="21"/>
        <end position="362"/>
    </location>
</feature>
<dbReference type="InterPro" id="IPR013785">
    <property type="entry name" value="Aldolase_TIM"/>
</dbReference>
<evidence type="ECO:0000256" key="3">
    <source>
        <dbReference type="ARBA" id="ARBA00023002"/>
    </source>
</evidence>
<reference evidence="5 6" key="1">
    <citation type="submission" date="2014-06" db="EMBL/GenBank/DDBJ databases">
        <authorList>
            <person name="Swart Estienne"/>
        </authorList>
    </citation>
    <scope>NUCLEOTIDE SEQUENCE [LARGE SCALE GENOMIC DNA]</scope>
    <source>
        <strain evidence="5 6">130c</strain>
    </source>
</reference>
<dbReference type="PANTHER" id="PTHR22893">
    <property type="entry name" value="NADH OXIDOREDUCTASE-RELATED"/>
    <property type="match status" value="1"/>
</dbReference>
<evidence type="ECO:0000313" key="6">
    <source>
        <dbReference type="Proteomes" id="UP000039865"/>
    </source>
</evidence>
<dbReference type="FunFam" id="3.20.20.70:FF:000059">
    <property type="entry name" value="N-ethylmaleimide reductase, FMN-linked"/>
    <property type="match status" value="1"/>
</dbReference>
<gene>
    <name evidence="5" type="primary">Contig12652.g13501</name>
    <name evidence="5" type="ORF">STYLEM_15223</name>
</gene>
<dbReference type="Gene3D" id="3.20.20.70">
    <property type="entry name" value="Aldolase class I"/>
    <property type="match status" value="1"/>
</dbReference>
<dbReference type="SUPFAM" id="SSF51395">
    <property type="entry name" value="FMN-linked oxidoreductases"/>
    <property type="match status" value="1"/>
</dbReference>
<evidence type="ECO:0000256" key="2">
    <source>
        <dbReference type="ARBA" id="ARBA00005979"/>
    </source>
</evidence>
<evidence type="ECO:0000259" key="4">
    <source>
        <dbReference type="Pfam" id="PF00724"/>
    </source>
</evidence>
<keyword evidence="6" id="KW-1185">Reference proteome</keyword>
<comment type="similarity">
    <text evidence="2">Belongs to the NADH:flavin oxidoreductase/NADH oxidase family.</text>
</comment>
<dbReference type="AlphaFoldDB" id="A0A078AY42"/>
<name>A0A078AY42_STYLE</name>
<sequence>MGCTSSNPQQPKSLNNKTPALFTSYKMGDVVLQNRIVMAALTRCRTNPADKIPNNLLVEYYSARADAGFILTECTSCRVDGDCFPGSAGIYSDAQVEGWKKVTKAVHDKGGKIYLQIWHAGRSAHPSQIGGVTPLSSSPVALNESVYTMNGKEQLVVPKEATIAEIQELIKAFRHGAENAKKAGFDGIELHAGHGYIVDQFLRDCVNKRTDDYGGSIQNRCRLTLEILDQLVAVFGKGRVGMKISPLNEYNGMSDSNPFELFTYLLEQASKKGIAFVEVNEGISFDAADHATKLVKHLANQTKKTVREILKPHFKGTYISNFKHEYDSATQVIQEGKAELVSFGTHFVCNNDLVQRFKNGTPLRGLQNVKDMSKLQAVYFYGNTALGYTDLSPYEA</sequence>
<accession>A0A078AY42</accession>
<organism evidence="5 6">
    <name type="scientific">Stylonychia lemnae</name>
    <name type="common">Ciliate</name>
    <dbReference type="NCBI Taxonomy" id="5949"/>
    <lineage>
        <taxon>Eukaryota</taxon>
        <taxon>Sar</taxon>
        <taxon>Alveolata</taxon>
        <taxon>Ciliophora</taxon>
        <taxon>Intramacronucleata</taxon>
        <taxon>Spirotrichea</taxon>
        <taxon>Stichotrichia</taxon>
        <taxon>Sporadotrichida</taxon>
        <taxon>Oxytrichidae</taxon>
        <taxon>Stylonychinae</taxon>
        <taxon>Stylonychia</taxon>
    </lineage>
</organism>
<dbReference type="Proteomes" id="UP000039865">
    <property type="component" value="Unassembled WGS sequence"/>
</dbReference>
<proteinExistence type="inferred from homology"/>
<dbReference type="InterPro" id="IPR045247">
    <property type="entry name" value="Oye-like"/>
</dbReference>
<keyword evidence="3" id="KW-0560">Oxidoreductase</keyword>